<keyword evidence="3" id="KW-1185">Reference proteome</keyword>
<dbReference type="AlphaFoldDB" id="A0A0N7F2U6"/>
<feature type="compositionally biased region" description="Basic and acidic residues" evidence="1">
    <location>
        <begin position="35"/>
        <end position="47"/>
    </location>
</feature>
<dbReference type="RefSeq" id="WP_054288787.1">
    <property type="nucleotide sequence ID" value="NZ_CP012752.1"/>
</dbReference>
<evidence type="ECO:0000256" key="1">
    <source>
        <dbReference type="SAM" id="MobiDB-lite"/>
    </source>
</evidence>
<accession>A0A0N7F2U6</accession>
<sequence length="66" mass="7177">MNGLTSSWYIVLLPAEAASDTEIYGPFRSKDVAQSHADRWNERHGDPQDQAVVLPVRNPALLGGAS</sequence>
<dbReference type="STRING" id="860235.AOZ06_07635"/>
<evidence type="ECO:0000313" key="2">
    <source>
        <dbReference type="EMBL" id="ALG06815.1"/>
    </source>
</evidence>
<evidence type="ECO:0008006" key="4">
    <source>
        <dbReference type="Google" id="ProtNLM"/>
    </source>
</evidence>
<evidence type="ECO:0000313" key="3">
    <source>
        <dbReference type="Proteomes" id="UP000063699"/>
    </source>
</evidence>
<name>A0A0N7F2U6_9PSEU</name>
<feature type="region of interest" description="Disordered" evidence="1">
    <location>
        <begin position="35"/>
        <end position="55"/>
    </location>
</feature>
<dbReference type="Proteomes" id="UP000063699">
    <property type="component" value="Chromosome"/>
</dbReference>
<reference evidence="2 3" key="1">
    <citation type="submission" date="2015-07" db="EMBL/GenBank/DDBJ databases">
        <title>Genome sequencing of Kibdelosporangium phytohabitans.</title>
        <authorList>
            <person name="Qin S."/>
            <person name="Xing K."/>
        </authorList>
    </citation>
    <scope>NUCLEOTIDE SEQUENCE [LARGE SCALE GENOMIC DNA]</scope>
    <source>
        <strain evidence="2 3">KLBMP1111</strain>
    </source>
</reference>
<organism evidence="2 3">
    <name type="scientific">Kibdelosporangium phytohabitans</name>
    <dbReference type="NCBI Taxonomy" id="860235"/>
    <lineage>
        <taxon>Bacteria</taxon>
        <taxon>Bacillati</taxon>
        <taxon>Actinomycetota</taxon>
        <taxon>Actinomycetes</taxon>
        <taxon>Pseudonocardiales</taxon>
        <taxon>Pseudonocardiaceae</taxon>
        <taxon>Kibdelosporangium</taxon>
    </lineage>
</organism>
<dbReference type="EMBL" id="CP012752">
    <property type="protein sequence ID" value="ALG06815.1"/>
    <property type="molecule type" value="Genomic_DNA"/>
</dbReference>
<dbReference type="KEGG" id="kphy:AOZ06_07635"/>
<protein>
    <recommendedName>
        <fullName evidence="4">YCII-related domain-containing protein</fullName>
    </recommendedName>
</protein>
<gene>
    <name evidence="2" type="ORF">AOZ06_07635</name>
</gene>
<proteinExistence type="predicted"/>